<feature type="compositionally biased region" description="Low complexity" evidence="1">
    <location>
        <begin position="86"/>
        <end position="95"/>
    </location>
</feature>
<reference evidence="2" key="1">
    <citation type="submission" date="2021-05" db="EMBL/GenBank/DDBJ databases">
        <authorList>
            <person name="Alioto T."/>
            <person name="Alioto T."/>
            <person name="Gomez Garrido J."/>
        </authorList>
    </citation>
    <scope>NUCLEOTIDE SEQUENCE</scope>
</reference>
<name>A0A8D8K1N4_CULPI</name>
<organism evidence="2">
    <name type="scientific">Culex pipiens</name>
    <name type="common">House mosquito</name>
    <dbReference type="NCBI Taxonomy" id="7175"/>
    <lineage>
        <taxon>Eukaryota</taxon>
        <taxon>Metazoa</taxon>
        <taxon>Ecdysozoa</taxon>
        <taxon>Arthropoda</taxon>
        <taxon>Hexapoda</taxon>
        <taxon>Insecta</taxon>
        <taxon>Pterygota</taxon>
        <taxon>Neoptera</taxon>
        <taxon>Endopterygota</taxon>
        <taxon>Diptera</taxon>
        <taxon>Nematocera</taxon>
        <taxon>Culicoidea</taxon>
        <taxon>Culicidae</taxon>
        <taxon>Culicinae</taxon>
        <taxon>Culicini</taxon>
        <taxon>Culex</taxon>
        <taxon>Culex</taxon>
    </lineage>
</organism>
<sequence>MLPLQPANTNPSRSSQNMSPSRSLLQPRVHSIVPSRSPIQLSNMNPSPDRQKHQRSSGWCKNWRPKDPSSSPTPIPTQTANLRLKSSSTSCHISPSSACRLRLQEKIPTWS</sequence>
<protein>
    <submittedName>
        <fullName evidence="2">(northern house mosquito) hypothetical protein</fullName>
    </submittedName>
</protein>
<dbReference type="AlphaFoldDB" id="A0A8D8K1N4"/>
<proteinExistence type="predicted"/>
<feature type="compositionally biased region" description="Low complexity" evidence="1">
    <location>
        <begin position="68"/>
        <end position="79"/>
    </location>
</feature>
<feature type="compositionally biased region" description="Polar residues" evidence="1">
    <location>
        <begin position="37"/>
        <end position="48"/>
    </location>
</feature>
<accession>A0A8D8K1N4</accession>
<evidence type="ECO:0000256" key="1">
    <source>
        <dbReference type="SAM" id="MobiDB-lite"/>
    </source>
</evidence>
<dbReference type="EMBL" id="HBUE01199421">
    <property type="protein sequence ID" value="CAG6528947.1"/>
    <property type="molecule type" value="Transcribed_RNA"/>
</dbReference>
<feature type="compositionally biased region" description="Low complexity" evidence="1">
    <location>
        <begin position="10"/>
        <end position="23"/>
    </location>
</feature>
<feature type="region of interest" description="Disordered" evidence="1">
    <location>
        <begin position="1"/>
        <end position="95"/>
    </location>
</feature>
<evidence type="ECO:0000313" key="2">
    <source>
        <dbReference type="EMBL" id="CAG6580728.1"/>
    </source>
</evidence>
<dbReference type="EMBL" id="HBUE01305573">
    <property type="protein sequence ID" value="CAG6580728.1"/>
    <property type="molecule type" value="Transcribed_RNA"/>
</dbReference>